<reference evidence="1" key="1">
    <citation type="journal article" date="2008" name="Nature">
        <title>The amphioxus genome and the evolution of the chordate karyotype.</title>
        <authorList>
            <consortium name="US DOE Joint Genome Institute (JGI-PGF)"/>
            <person name="Putnam N.H."/>
            <person name="Butts T."/>
            <person name="Ferrier D.E.K."/>
            <person name="Furlong R.F."/>
            <person name="Hellsten U."/>
            <person name="Kawashima T."/>
            <person name="Robinson-Rechavi M."/>
            <person name="Shoguchi E."/>
            <person name="Terry A."/>
            <person name="Yu J.-K."/>
            <person name="Benito-Gutierrez E.L."/>
            <person name="Dubchak I."/>
            <person name="Garcia-Fernandez J."/>
            <person name="Gibson-Brown J.J."/>
            <person name="Grigoriev I.V."/>
            <person name="Horton A.C."/>
            <person name="de Jong P.J."/>
            <person name="Jurka J."/>
            <person name="Kapitonov V.V."/>
            <person name="Kohara Y."/>
            <person name="Kuroki Y."/>
            <person name="Lindquist E."/>
            <person name="Lucas S."/>
            <person name="Osoegawa K."/>
            <person name="Pennacchio L.A."/>
            <person name="Salamov A.A."/>
            <person name="Satou Y."/>
            <person name="Sauka-Spengler T."/>
            <person name="Schmutz J."/>
            <person name="Shin-I T."/>
            <person name="Toyoda A."/>
            <person name="Bronner-Fraser M."/>
            <person name="Fujiyama A."/>
            <person name="Holland L.Z."/>
            <person name="Holland P.W.H."/>
            <person name="Satoh N."/>
            <person name="Rokhsar D.S."/>
        </authorList>
    </citation>
    <scope>NUCLEOTIDE SEQUENCE [LARGE SCALE GENOMIC DNA]</scope>
    <source>
        <strain evidence="1">S238N-H82</strain>
        <tissue evidence="1">Testes</tissue>
    </source>
</reference>
<dbReference type="InParanoid" id="C3YMC5"/>
<name>C3YMC5_BRAFL</name>
<protein>
    <submittedName>
        <fullName evidence="1">Uncharacterized protein</fullName>
    </submittedName>
</protein>
<accession>C3YMC5</accession>
<sequence>MALFCIGELRENTLYAFFSKEHATLSTPENMPPFLLQRTFHLPSPENTPPFLLQRTLHPSYSREHSTLPTPENTPPFLLQRTLHPSYSREHSFFLRRILYLFLPAWENAPSFLLW</sequence>
<evidence type="ECO:0000313" key="1">
    <source>
        <dbReference type="EMBL" id="EEN58719.1"/>
    </source>
</evidence>
<dbReference type="AlphaFoldDB" id="C3YMC5"/>
<gene>
    <name evidence="1" type="ORF">BRAFLDRAFT_72931</name>
</gene>
<organism>
    <name type="scientific">Branchiostoma floridae</name>
    <name type="common">Florida lancelet</name>
    <name type="synonym">Amphioxus</name>
    <dbReference type="NCBI Taxonomy" id="7739"/>
    <lineage>
        <taxon>Eukaryota</taxon>
        <taxon>Metazoa</taxon>
        <taxon>Chordata</taxon>
        <taxon>Cephalochordata</taxon>
        <taxon>Leptocardii</taxon>
        <taxon>Amphioxiformes</taxon>
        <taxon>Branchiostomatidae</taxon>
        <taxon>Branchiostoma</taxon>
    </lineage>
</organism>
<dbReference type="EMBL" id="GG666529">
    <property type="protein sequence ID" value="EEN58719.1"/>
    <property type="molecule type" value="Genomic_DNA"/>
</dbReference>
<proteinExistence type="predicted"/>